<reference evidence="5" key="3">
    <citation type="submission" date="2020-04" db="EMBL/GenBank/DDBJ databases">
        <authorList>
            <person name="Santos R.A.C."/>
            <person name="Steenwyk J.L."/>
            <person name="Rivero-Menendez O."/>
            <person name="Mead M.E."/>
            <person name="Silva L.P."/>
            <person name="Bastos R.W."/>
            <person name="Alastruey-Izquierdo A."/>
            <person name="Goldman G.H."/>
            <person name="Rokas A."/>
        </authorList>
    </citation>
    <scope>NUCLEOTIDE SEQUENCE</scope>
    <source>
        <strain evidence="5">CNM-CM8927</strain>
    </source>
</reference>
<dbReference type="InterPro" id="IPR029058">
    <property type="entry name" value="AB_hydrolase_fold"/>
</dbReference>
<evidence type="ECO:0000313" key="4">
    <source>
        <dbReference type="EMBL" id="GAQ11622.1"/>
    </source>
</evidence>
<proteinExistence type="predicted"/>
<gene>
    <name evidence="4" type="ORF">ALT_8943</name>
    <name evidence="5" type="ORF">CNMCM8927_001354</name>
</gene>
<evidence type="ECO:0000259" key="3">
    <source>
        <dbReference type="SMART" id="SM00939"/>
    </source>
</evidence>
<protein>
    <recommendedName>
        <fullName evidence="3">Xaa-Pro dipeptidyl-peptidase C-terminal domain-containing protein</fullName>
    </recommendedName>
</protein>
<dbReference type="Pfam" id="PF08530">
    <property type="entry name" value="PepX_C"/>
    <property type="match status" value="1"/>
</dbReference>
<dbReference type="Gene3D" id="2.60.120.260">
    <property type="entry name" value="Galactose-binding domain-like"/>
    <property type="match status" value="1"/>
</dbReference>
<accession>A0AAN5YHQ9</accession>
<feature type="domain" description="Xaa-Pro dipeptidyl-peptidase C-terminal" evidence="3">
    <location>
        <begin position="118"/>
        <end position="259"/>
    </location>
</feature>
<evidence type="ECO:0000313" key="7">
    <source>
        <dbReference type="Proteomes" id="UP000649114"/>
    </source>
</evidence>
<comment type="caution">
    <text evidence="5">The sequence shown here is derived from an EMBL/GenBank/DDBJ whole genome shotgun (WGS) entry which is preliminary data.</text>
</comment>
<keyword evidence="2" id="KW-0624">Polysaccharide degradation</keyword>
<dbReference type="AlphaFoldDB" id="A0AAN5YHQ9"/>
<dbReference type="Gene3D" id="3.40.50.1820">
    <property type="entry name" value="alpha/beta hydrolase"/>
    <property type="match status" value="1"/>
</dbReference>
<dbReference type="GO" id="GO:0000272">
    <property type="term" value="P:polysaccharide catabolic process"/>
    <property type="evidence" value="ECO:0007669"/>
    <property type="project" value="UniProtKB-KW"/>
</dbReference>
<evidence type="ECO:0000256" key="2">
    <source>
        <dbReference type="ARBA" id="ARBA00023326"/>
    </source>
</evidence>
<dbReference type="Proteomes" id="UP000649114">
    <property type="component" value="Unassembled WGS sequence"/>
</dbReference>
<evidence type="ECO:0000256" key="1">
    <source>
        <dbReference type="ARBA" id="ARBA00023277"/>
    </source>
</evidence>
<dbReference type="InterPro" id="IPR013736">
    <property type="entry name" value="Xaa-Pro_dipept_C"/>
</dbReference>
<dbReference type="SMART" id="SM00939">
    <property type="entry name" value="PepX_C"/>
    <property type="match status" value="1"/>
</dbReference>
<organism evidence="5 7">
    <name type="scientific">Aspergillus lentulus</name>
    <dbReference type="NCBI Taxonomy" id="293939"/>
    <lineage>
        <taxon>Eukaryota</taxon>
        <taxon>Fungi</taxon>
        <taxon>Dikarya</taxon>
        <taxon>Ascomycota</taxon>
        <taxon>Pezizomycotina</taxon>
        <taxon>Eurotiomycetes</taxon>
        <taxon>Eurotiomycetidae</taxon>
        <taxon>Eurotiales</taxon>
        <taxon>Aspergillaceae</taxon>
        <taxon>Aspergillus</taxon>
        <taxon>Aspergillus subgen. Fumigati</taxon>
    </lineage>
</organism>
<dbReference type="SUPFAM" id="SSF53474">
    <property type="entry name" value="alpha/beta-Hydrolases"/>
    <property type="match status" value="1"/>
</dbReference>
<evidence type="ECO:0000313" key="5">
    <source>
        <dbReference type="EMBL" id="KAF4201619.1"/>
    </source>
</evidence>
<keyword evidence="1" id="KW-0119">Carbohydrate metabolism</keyword>
<sequence length="262" mass="29792">MGGMQDMYRDVMCPGGTPSPEFNNSVADTLASYGKLEDVSGAVRSYPLWNEYWEDKRSKCEQINVPTYVVGSWTNPIHTPGTLRAFRAIPEFVPKWLRIHISMKWSDYYADSSYRDLKRFFDYFLKGSIDNRWSATPKVRLSVLNFGLSGLDDTTNRAEADWPLARTKYQKLYLTPDQKLSPSPLGQPSRVTYNGENGKAAFQYRIPHDLETTGYFVARLAVSCSSEADMDLFVQVCCLRGRSSYKQGVLTIRPDNVLVLNC</sequence>
<dbReference type="InterPro" id="IPR008979">
    <property type="entry name" value="Galactose-bd-like_sf"/>
</dbReference>
<dbReference type="GO" id="GO:0008239">
    <property type="term" value="F:dipeptidyl-peptidase activity"/>
    <property type="evidence" value="ECO:0007669"/>
    <property type="project" value="InterPro"/>
</dbReference>
<name>A0AAN5YHQ9_ASPLE</name>
<dbReference type="EMBL" id="JAAAPU010000134">
    <property type="protein sequence ID" value="KAF4201619.1"/>
    <property type="molecule type" value="Genomic_DNA"/>
</dbReference>
<evidence type="ECO:0000313" key="6">
    <source>
        <dbReference type="Proteomes" id="UP000051487"/>
    </source>
</evidence>
<reference evidence="5" key="2">
    <citation type="journal article" date="2020" name="bioRxiv">
        <title>Genomic and phenotypic heterogeneity of clinical isolates of the human pathogens Aspergillus fumigatus, Aspergillus lentulus and Aspergillus fumigatiaffinis.</title>
        <authorList>
            <person name="dos Santos R.A.C."/>
            <person name="Steenwyk J.L."/>
            <person name="Rivero-Menendez O."/>
            <person name="Mead M.E."/>
            <person name="Silva L.P."/>
            <person name="Bastos R.W."/>
            <person name="Alastruey-Izquierdo A."/>
            <person name="Goldman G.H."/>
            <person name="Rokas A."/>
        </authorList>
    </citation>
    <scope>NUCLEOTIDE SEQUENCE</scope>
    <source>
        <strain evidence="5">CNM-CM8927</strain>
    </source>
</reference>
<reference evidence="4 6" key="1">
    <citation type="submission" date="2015-11" db="EMBL/GenBank/DDBJ databases">
        <title>Aspergillus lentulus strain IFM 54703T.</title>
        <authorList>
            <person name="Kusuya Y."/>
            <person name="Sakai K."/>
            <person name="Kamei K."/>
            <person name="Takahashi H."/>
            <person name="Yaguchi T."/>
        </authorList>
    </citation>
    <scope>NUCLEOTIDE SEQUENCE [LARGE SCALE GENOMIC DNA]</scope>
    <source>
        <strain evidence="4 6">IFM 54703</strain>
    </source>
</reference>
<dbReference type="Proteomes" id="UP000051487">
    <property type="component" value="Unassembled WGS sequence"/>
</dbReference>
<dbReference type="SUPFAM" id="SSF49785">
    <property type="entry name" value="Galactose-binding domain-like"/>
    <property type="match status" value="1"/>
</dbReference>
<dbReference type="EMBL" id="BCLY01000016">
    <property type="protein sequence ID" value="GAQ11622.1"/>
    <property type="molecule type" value="Genomic_DNA"/>
</dbReference>